<feature type="region of interest" description="Disordered" evidence="1">
    <location>
        <begin position="1"/>
        <end position="57"/>
    </location>
</feature>
<evidence type="ECO:0000313" key="2">
    <source>
        <dbReference type="EMBL" id="KAK5168088.1"/>
    </source>
</evidence>
<evidence type="ECO:0000256" key="1">
    <source>
        <dbReference type="SAM" id="MobiDB-lite"/>
    </source>
</evidence>
<gene>
    <name evidence="2" type="ORF">LTR77_006656</name>
</gene>
<feature type="compositionally biased region" description="Pro residues" evidence="1">
    <location>
        <begin position="19"/>
        <end position="30"/>
    </location>
</feature>
<evidence type="ECO:0000313" key="3">
    <source>
        <dbReference type="Proteomes" id="UP001337655"/>
    </source>
</evidence>
<comment type="caution">
    <text evidence="2">The sequence shown here is derived from an EMBL/GenBank/DDBJ whole genome shotgun (WGS) entry which is preliminary data.</text>
</comment>
<feature type="compositionally biased region" description="Acidic residues" evidence="1">
    <location>
        <begin position="32"/>
        <end position="49"/>
    </location>
</feature>
<protein>
    <submittedName>
        <fullName evidence="2">Uncharacterized protein</fullName>
    </submittedName>
</protein>
<reference evidence="2 3" key="1">
    <citation type="submission" date="2023-08" db="EMBL/GenBank/DDBJ databases">
        <title>Black Yeasts Isolated from many extreme environments.</title>
        <authorList>
            <person name="Coleine C."/>
            <person name="Stajich J.E."/>
            <person name="Selbmann L."/>
        </authorList>
    </citation>
    <scope>NUCLEOTIDE SEQUENCE [LARGE SCALE GENOMIC DNA]</scope>
    <source>
        <strain evidence="2 3">CCFEE 5935</strain>
    </source>
</reference>
<feature type="compositionally biased region" description="Polar residues" evidence="1">
    <location>
        <begin position="7"/>
        <end position="18"/>
    </location>
</feature>
<dbReference type="RefSeq" id="XP_064657698.1">
    <property type="nucleotide sequence ID" value="XM_064803897.1"/>
</dbReference>
<dbReference type="GeneID" id="89927996"/>
<accession>A0AAV9P8D5</accession>
<feature type="region of interest" description="Disordered" evidence="1">
    <location>
        <begin position="151"/>
        <end position="180"/>
    </location>
</feature>
<dbReference type="EMBL" id="JAVRRT010000010">
    <property type="protein sequence ID" value="KAK5168088.1"/>
    <property type="molecule type" value="Genomic_DNA"/>
</dbReference>
<sequence>MDPAAAQQMNLLTQQAQHQPPPDTAPPPYDGPDSDSDSDAGDDDEEDDSTPPPSSPLKLTINAAHQIQGNNNLVPTSPSALSDATKFSAILLHTVNALNKAAGVENGRRRRALKLDLTINCGVTVVGHRNVVGSVGLKPKPAMAVAGTGNAVAGAKRKAEKDDQAVEREAKRVDVGDESK</sequence>
<keyword evidence="3" id="KW-1185">Reference proteome</keyword>
<dbReference type="Proteomes" id="UP001337655">
    <property type="component" value="Unassembled WGS sequence"/>
</dbReference>
<dbReference type="AlphaFoldDB" id="A0AAV9P8D5"/>
<name>A0AAV9P8D5_9PEZI</name>
<organism evidence="2 3">
    <name type="scientific">Saxophila tyrrhenica</name>
    <dbReference type="NCBI Taxonomy" id="1690608"/>
    <lineage>
        <taxon>Eukaryota</taxon>
        <taxon>Fungi</taxon>
        <taxon>Dikarya</taxon>
        <taxon>Ascomycota</taxon>
        <taxon>Pezizomycotina</taxon>
        <taxon>Dothideomycetes</taxon>
        <taxon>Dothideomycetidae</taxon>
        <taxon>Mycosphaerellales</taxon>
        <taxon>Extremaceae</taxon>
        <taxon>Saxophila</taxon>
    </lineage>
</organism>
<feature type="compositionally biased region" description="Basic and acidic residues" evidence="1">
    <location>
        <begin position="157"/>
        <end position="180"/>
    </location>
</feature>
<proteinExistence type="predicted"/>